<organism evidence="3">
    <name type="scientific">Guillardia theta (strain CCMP2712)</name>
    <name type="common">Cryptophyte</name>
    <dbReference type="NCBI Taxonomy" id="905079"/>
    <lineage>
        <taxon>Eukaryota</taxon>
        <taxon>Cryptophyceae</taxon>
        <taxon>Pyrenomonadales</taxon>
        <taxon>Geminigeraceae</taxon>
        <taxon>Guillardia</taxon>
    </lineage>
</organism>
<dbReference type="OrthoDB" id="302705at2759"/>
<feature type="transmembrane region" description="Helical" evidence="1">
    <location>
        <begin position="144"/>
        <end position="161"/>
    </location>
</feature>
<dbReference type="HOGENOM" id="CLU_087422_2_0_1"/>
<dbReference type="EMBL" id="JH992975">
    <property type="protein sequence ID" value="EKX51638.1"/>
    <property type="molecule type" value="Genomic_DNA"/>
</dbReference>
<sequence>MTQDKGSSAVEQGMLSLLRQFGWEIAKNTRWLVSLTAAAFLIWRRDAVTIAAIGGALGNAALGKLLKRLLAEKRPDGAPVSDPGMPSSHAMSLFFLSLYLSAAINVWTDWPMAARTIVTSSLLIFSTYSAAWRVRAGFHTPAQILVGSVLGGFNGMAWFYFNHQNMAALQRLDVFLKESSALPWALCGSLIVGALLVGSVERKISKFLKSKSENK</sequence>
<dbReference type="EnsemblProtists" id="EKX51638">
    <property type="protein sequence ID" value="EKX51638"/>
    <property type="gene ID" value="GUITHDRAFT_134529"/>
</dbReference>
<protein>
    <recommendedName>
        <fullName evidence="2">Phosphatidic acid phosphatase type 2/haloperoxidase domain-containing protein</fullName>
    </recommendedName>
</protein>
<reference evidence="4" key="3">
    <citation type="submission" date="2016-03" db="UniProtKB">
        <authorList>
            <consortium name="EnsemblProtists"/>
        </authorList>
    </citation>
    <scope>IDENTIFICATION</scope>
</reference>
<keyword evidence="1" id="KW-0472">Membrane</keyword>
<evidence type="ECO:0000256" key="1">
    <source>
        <dbReference type="SAM" id="Phobius"/>
    </source>
</evidence>
<dbReference type="eggNOG" id="KOG3146">
    <property type="taxonomic scope" value="Eukaryota"/>
</dbReference>
<evidence type="ECO:0000313" key="5">
    <source>
        <dbReference type="Proteomes" id="UP000011087"/>
    </source>
</evidence>
<keyword evidence="1" id="KW-0812">Transmembrane</keyword>
<feature type="transmembrane region" description="Helical" evidence="1">
    <location>
        <begin position="113"/>
        <end position="132"/>
    </location>
</feature>
<dbReference type="Pfam" id="PF01569">
    <property type="entry name" value="PAP2"/>
    <property type="match status" value="1"/>
</dbReference>
<dbReference type="InterPro" id="IPR036938">
    <property type="entry name" value="PAP2/HPO_sf"/>
</dbReference>
<dbReference type="PaxDb" id="55529-EKX51638"/>
<proteinExistence type="predicted"/>
<keyword evidence="1" id="KW-1133">Transmembrane helix</keyword>
<feature type="transmembrane region" description="Helical" evidence="1">
    <location>
        <begin position="87"/>
        <end position="107"/>
    </location>
</feature>
<dbReference type="Proteomes" id="UP000011087">
    <property type="component" value="Unassembled WGS sequence"/>
</dbReference>
<reference evidence="5" key="2">
    <citation type="submission" date="2012-11" db="EMBL/GenBank/DDBJ databases">
        <authorList>
            <person name="Kuo A."/>
            <person name="Curtis B.A."/>
            <person name="Tanifuji G."/>
            <person name="Burki F."/>
            <person name="Gruber A."/>
            <person name="Irimia M."/>
            <person name="Maruyama S."/>
            <person name="Arias M.C."/>
            <person name="Ball S.G."/>
            <person name="Gile G.H."/>
            <person name="Hirakawa Y."/>
            <person name="Hopkins J.F."/>
            <person name="Rensing S.A."/>
            <person name="Schmutz J."/>
            <person name="Symeonidi A."/>
            <person name="Elias M."/>
            <person name="Eveleigh R.J."/>
            <person name="Herman E.K."/>
            <person name="Klute M.J."/>
            <person name="Nakayama T."/>
            <person name="Obornik M."/>
            <person name="Reyes-Prieto A."/>
            <person name="Armbrust E.V."/>
            <person name="Aves S.J."/>
            <person name="Beiko R.G."/>
            <person name="Coutinho P."/>
            <person name="Dacks J.B."/>
            <person name="Durnford D.G."/>
            <person name="Fast N.M."/>
            <person name="Green B.R."/>
            <person name="Grisdale C."/>
            <person name="Hempe F."/>
            <person name="Henrissat B."/>
            <person name="Hoppner M.P."/>
            <person name="Ishida K.-I."/>
            <person name="Kim E."/>
            <person name="Koreny L."/>
            <person name="Kroth P.G."/>
            <person name="Liu Y."/>
            <person name="Malik S.-B."/>
            <person name="Maier U.G."/>
            <person name="McRose D."/>
            <person name="Mock T."/>
            <person name="Neilson J.A."/>
            <person name="Onodera N.T."/>
            <person name="Poole A.M."/>
            <person name="Pritham E.J."/>
            <person name="Richards T.A."/>
            <person name="Rocap G."/>
            <person name="Roy S.W."/>
            <person name="Sarai C."/>
            <person name="Schaack S."/>
            <person name="Shirato S."/>
            <person name="Slamovits C.H."/>
            <person name="Spencer D.F."/>
            <person name="Suzuki S."/>
            <person name="Worden A.Z."/>
            <person name="Zauner S."/>
            <person name="Barry K."/>
            <person name="Bell C."/>
            <person name="Bharti A.K."/>
            <person name="Crow J.A."/>
            <person name="Grimwood J."/>
            <person name="Kramer R."/>
            <person name="Lindquist E."/>
            <person name="Lucas S."/>
            <person name="Salamov A."/>
            <person name="McFadden G.I."/>
            <person name="Lane C.E."/>
            <person name="Keeling P.J."/>
            <person name="Gray M.W."/>
            <person name="Grigoriev I.V."/>
            <person name="Archibald J.M."/>
        </authorList>
    </citation>
    <scope>NUCLEOTIDE SEQUENCE</scope>
    <source>
        <strain evidence="5">CCMP2712</strain>
    </source>
</reference>
<reference evidence="3 5" key="1">
    <citation type="journal article" date="2012" name="Nature">
        <title>Algal genomes reveal evolutionary mosaicism and the fate of nucleomorphs.</title>
        <authorList>
            <consortium name="DOE Joint Genome Institute"/>
            <person name="Curtis B.A."/>
            <person name="Tanifuji G."/>
            <person name="Burki F."/>
            <person name="Gruber A."/>
            <person name="Irimia M."/>
            <person name="Maruyama S."/>
            <person name="Arias M.C."/>
            <person name="Ball S.G."/>
            <person name="Gile G.H."/>
            <person name="Hirakawa Y."/>
            <person name="Hopkins J.F."/>
            <person name="Kuo A."/>
            <person name="Rensing S.A."/>
            <person name="Schmutz J."/>
            <person name="Symeonidi A."/>
            <person name="Elias M."/>
            <person name="Eveleigh R.J."/>
            <person name="Herman E.K."/>
            <person name="Klute M.J."/>
            <person name="Nakayama T."/>
            <person name="Obornik M."/>
            <person name="Reyes-Prieto A."/>
            <person name="Armbrust E.V."/>
            <person name="Aves S.J."/>
            <person name="Beiko R.G."/>
            <person name="Coutinho P."/>
            <person name="Dacks J.B."/>
            <person name="Durnford D.G."/>
            <person name="Fast N.M."/>
            <person name="Green B.R."/>
            <person name="Grisdale C.J."/>
            <person name="Hempel F."/>
            <person name="Henrissat B."/>
            <person name="Hoppner M.P."/>
            <person name="Ishida K."/>
            <person name="Kim E."/>
            <person name="Koreny L."/>
            <person name="Kroth P.G."/>
            <person name="Liu Y."/>
            <person name="Malik S.B."/>
            <person name="Maier U.G."/>
            <person name="McRose D."/>
            <person name="Mock T."/>
            <person name="Neilson J.A."/>
            <person name="Onodera N.T."/>
            <person name="Poole A.M."/>
            <person name="Pritham E.J."/>
            <person name="Richards T.A."/>
            <person name="Rocap G."/>
            <person name="Roy S.W."/>
            <person name="Sarai C."/>
            <person name="Schaack S."/>
            <person name="Shirato S."/>
            <person name="Slamovits C.H."/>
            <person name="Spencer D.F."/>
            <person name="Suzuki S."/>
            <person name="Worden A.Z."/>
            <person name="Zauner S."/>
            <person name="Barry K."/>
            <person name="Bell C."/>
            <person name="Bharti A.K."/>
            <person name="Crow J.A."/>
            <person name="Grimwood J."/>
            <person name="Kramer R."/>
            <person name="Lindquist E."/>
            <person name="Lucas S."/>
            <person name="Salamov A."/>
            <person name="McFadden G.I."/>
            <person name="Lane C.E."/>
            <person name="Keeling P.J."/>
            <person name="Gray M.W."/>
            <person name="Grigoriev I.V."/>
            <person name="Archibald J.M."/>
        </authorList>
    </citation>
    <scope>NUCLEOTIDE SEQUENCE</scope>
    <source>
        <strain evidence="3 5">CCMP2712</strain>
    </source>
</reference>
<dbReference type="OMA" id="KPSDGGM"/>
<feature type="transmembrane region" description="Helical" evidence="1">
    <location>
        <begin position="47"/>
        <end position="66"/>
    </location>
</feature>
<dbReference type="PANTHER" id="PTHR14969:SF13">
    <property type="entry name" value="AT30094P"/>
    <property type="match status" value="1"/>
</dbReference>
<dbReference type="Gene3D" id="1.20.144.10">
    <property type="entry name" value="Phosphatidic acid phosphatase type 2/haloperoxidase"/>
    <property type="match status" value="1"/>
</dbReference>
<feature type="domain" description="Phosphatidic acid phosphatase type 2/haloperoxidase" evidence="2">
    <location>
        <begin position="82"/>
        <end position="165"/>
    </location>
</feature>
<name>L1JU71_GUITC</name>
<keyword evidence="5" id="KW-1185">Reference proteome</keyword>
<gene>
    <name evidence="3" type="ORF">GUITHDRAFT_134529</name>
</gene>
<dbReference type="RefSeq" id="XP_005838618.1">
    <property type="nucleotide sequence ID" value="XM_005838561.1"/>
</dbReference>
<dbReference type="AlphaFoldDB" id="L1JU71"/>
<dbReference type="GeneID" id="17308322"/>
<dbReference type="STRING" id="905079.L1JU71"/>
<evidence type="ECO:0000313" key="4">
    <source>
        <dbReference type="EnsemblProtists" id="EKX51638"/>
    </source>
</evidence>
<dbReference type="GO" id="GO:0042392">
    <property type="term" value="F:sphingosine-1-phosphate phosphatase activity"/>
    <property type="evidence" value="ECO:0007669"/>
    <property type="project" value="TreeGrafter"/>
</dbReference>
<feature type="transmembrane region" description="Helical" evidence="1">
    <location>
        <begin position="181"/>
        <end position="200"/>
    </location>
</feature>
<evidence type="ECO:0000259" key="2">
    <source>
        <dbReference type="Pfam" id="PF01569"/>
    </source>
</evidence>
<accession>L1JU71</accession>
<evidence type="ECO:0000313" key="3">
    <source>
        <dbReference type="EMBL" id="EKX51638.1"/>
    </source>
</evidence>
<dbReference type="PANTHER" id="PTHR14969">
    <property type="entry name" value="SPHINGOSINE-1-PHOSPHATE PHOSPHOHYDROLASE"/>
    <property type="match status" value="1"/>
</dbReference>
<dbReference type="InterPro" id="IPR000326">
    <property type="entry name" value="PAP2/HPO"/>
</dbReference>
<dbReference type="KEGG" id="gtt:GUITHDRAFT_134529"/>
<dbReference type="SUPFAM" id="SSF48317">
    <property type="entry name" value="Acid phosphatase/Vanadium-dependent haloperoxidase"/>
    <property type="match status" value="1"/>
</dbReference>